<evidence type="ECO:0000313" key="3">
    <source>
        <dbReference type="Proteomes" id="UP001501004"/>
    </source>
</evidence>
<reference evidence="3" key="1">
    <citation type="journal article" date="2019" name="Int. J. Syst. Evol. Microbiol.">
        <title>The Global Catalogue of Microorganisms (GCM) 10K type strain sequencing project: providing services to taxonomists for standard genome sequencing and annotation.</title>
        <authorList>
            <consortium name="The Broad Institute Genomics Platform"/>
            <consortium name="The Broad Institute Genome Sequencing Center for Infectious Disease"/>
            <person name="Wu L."/>
            <person name="Ma J."/>
        </authorList>
    </citation>
    <scope>NUCLEOTIDE SEQUENCE [LARGE SCALE GENOMIC DNA]</scope>
    <source>
        <strain evidence="3">JCM 16949</strain>
    </source>
</reference>
<dbReference type="PANTHER" id="PTHR34071">
    <property type="entry name" value="5-NITROIMIDAZOLE ANTIBIOTICS RESISTANCE PROTEIN, NIMA-FAMILY-RELATED PROTEIN-RELATED"/>
    <property type="match status" value="1"/>
</dbReference>
<dbReference type="RefSeq" id="WP_344755801.1">
    <property type="nucleotide sequence ID" value="NZ_BAABAE010000003.1"/>
</dbReference>
<organism evidence="2 3">
    <name type="scientific">Leifsonella bigeumensis</name>
    <dbReference type="NCBI Taxonomy" id="433643"/>
    <lineage>
        <taxon>Bacteria</taxon>
        <taxon>Bacillati</taxon>
        <taxon>Actinomycetota</taxon>
        <taxon>Actinomycetes</taxon>
        <taxon>Micrococcales</taxon>
        <taxon>Microbacteriaceae</taxon>
        <taxon>Leifsonella</taxon>
    </lineage>
</organism>
<keyword evidence="3" id="KW-1185">Reference proteome</keyword>
<dbReference type="InterPro" id="IPR012349">
    <property type="entry name" value="Split_barrel_FMN-bd"/>
</dbReference>
<dbReference type="Pfam" id="PF12900">
    <property type="entry name" value="Pyridox_ox_2"/>
    <property type="match status" value="1"/>
</dbReference>
<dbReference type="Gene3D" id="2.30.110.10">
    <property type="entry name" value="Electron Transport, Fmn-binding Protein, Chain A"/>
    <property type="match status" value="1"/>
</dbReference>
<protein>
    <submittedName>
        <fullName evidence="2">Pyridoxamine 5'-phosphate oxidase family protein</fullName>
    </submittedName>
</protein>
<dbReference type="SUPFAM" id="SSF50475">
    <property type="entry name" value="FMN-binding split barrel"/>
    <property type="match status" value="1"/>
</dbReference>
<evidence type="ECO:0000313" key="2">
    <source>
        <dbReference type="EMBL" id="GAA3742577.1"/>
    </source>
</evidence>
<dbReference type="PANTHER" id="PTHR34071:SF2">
    <property type="entry name" value="FLAVIN-NUCLEOTIDE-BINDING PROTEIN"/>
    <property type="match status" value="1"/>
</dbReference>
<dbReference type="InterPro" id="IPR024747">
    <property type="entry name" value="Pyridox_Oxase-rel"/>
</dbReference>
<accession>A0ABP7FL63</accession>
<name>A0ABP7FL63_9MICO</name>
<proteinExistence type="predicted"/>
<dbReference type="Proteomes" id="UP001501004">
    <property type="component" value="Unassembled WGS sequence"/>
</dbReference>
<dbReference type="EMBL" id="BAABAE010000003">
    <property type="protein sequence ID" value="GAA3742577.1"/>
    <property type="molecule type" value="Genomic_DNA"/>
</dbReference>
<evidence type="ECO:0000256" key="1">
    <source>
        <dbReference type="SAM" id="MobiDB-lite"/>
    </source>
</evidence>
<feature type="compositionally biased region" description="Basic and acidic residues" evidence="1">
    <location>
        <begin position="10"/>
        <end position="20"/>
    </location>
</feature>
<sequence length="220" mass="24422">MSLNRTRPARMPERVNSTDREPLDRLLRDASVGHFAFVEEGRPVVMPIAIVPDGDDILLHGSTGSWWLRRLATGIPVTVSVMAVDGLVYARSAFESSMRYRSAILFGSCTPLDEDRKLAALDLVTEGLLPGRLGELRPHNRRELAATLMLRMSVDEWTLKNSTQWPEDPEEDIAGDTWAGVLPIATTYGEPLPAPDLRDGIRLAPSVDRLRGTRRALSVR</sequence>
<comment type="caution">
    <text evidence="2">The sequence shown here is derived from an EMBL/GenBank/DDBJ whole genome shotgun (WGS) entry which is preliminary data.</text>
</comment>
<gene>
    <name evidence="2" type="ORF">GCM10022239_17620</name>
</gene>
<feature type="region of interest" description="Disordered" evidence="1">
    <location>
        <begin position="1"/>
        <end position="20"/>
    </location>
</feature>